<dbReference type="PANTHER" id="PTHR43008:SF8">
    <property type="entry name" value="BENZIL REDUCTASE ((S)-BENZOIN FORMING) IRC24"/>
    <property type="match status" value="1"/>
</dbReference>
<proteinExistence type="inferred from homology"/>
<reference evidence="3 4" key="1">
    <citation type="submission" date="2015-01" db="EMBL/GenBank/DDBJ databases">
        <title>The Genome Sequence of Exophiala mesophila CBS40295.</title>
        <authorList>
            <consortium name="The Broad Institute Genomics Platform"/>
            <person name="Cuomo C."/>
            <person name="de Hoog S."/>
            <person name="Gorbushina A."/>
            <person name="Stielow B."/>
            <person name="Teixiera M."/>
            <person name="Abouelleil A."/>
            <person name="Chapman S.B."/>
            <person name="Priest M."/>
            <person name="Young S.K."/>
            <person name="Wortman J."/>
            <person name="Nusbaum C."/>
            <person name="Birren B."/>
        </authorList>
    </citation>
    <scope>NUCLEOTIDE SEQUENCE [LARGE SCALE GENOMIC DNA]</scope>
    <source>
        <strain evidence="3 4">CBS 40295</strain>
    </source>
</reference>
<dbReference type="VEuPathDB" id="FungiDB:PV10_07816"/>
<dbReference type="AlphaFoldDB" id="A0A0D1Z930"/>
<dbReference type="InterPro" id="IPR036291">
    <property type="entry name" value="NAD(P)-bd_dom_sf"/>
</dbReference>
<dbReference type="OMA" id="KWAYDIN"/>
<evidence type="ECO:0008006" key="5">
    <source>
        <dbReference type="Google" id="ProtNLM"/>
    </source>
</evidence>
<dbReference type="PANTHER" id="PTHR43008">
    <property type="entry name" value="BENZIL REDUCTASE"/>
    <property type="match status" value="1"/>
</dbReference>
<dbReference type="EMBL" id="KN847524">
    <property type="protein sequence ID" value="KIV90519.1"/>
    <property type="molecule type" value="Genomic_DNA"/>
</dbReference>
<dbReference type="Pfam" id="PF00106">
    <property type="entry name" value="adh_short"/>
    <property type="match status" value="1"/>
</dbReference>
<name>A0A0D1Z930_EXOME</name>
<dbReference type="GeneID" id="27325661"/>
<comment type="similarity">
    <text evidence="1">Belongs to the short-chain dehydrogenases/reductases (SDR) family.</text>
</comment>
<evidence type="ECO:0000313" key="3">
    <source>
        <dbReference type="EMBL" id="KIV90519.1"/>
    </source>
</evidence>
<evidence type="ECO:0000256" key="1">
    <source>
        <dbReference type="ARBA" id="ARBA00006484"/>
    </source>
</evidence>
<dbReference type="Proteomes" id="UP000054302">
    <property type="component" value="Unassembled WGS sequence"/>
</dbReference>
<protein>
    <recommendedName>
        <fullName evidence="5">NAD(P)-binding protein</fullName>
    </recommendedName>
</protein>
<keyword evidence="4" id="KW-1185">Reference proteome</keyword>
<evidence type="ECO:0000313" key="4">
    <source>
        <dbReference type="Proteomes" id="UP000054302"/>
    </source>
</evidence>
<dbReference type="InterPro" id="IPR002347">
    <property type="entry name" value="SDR_fam"/>
</dbReference>
<dbReference type="PRINTS" id="PR00081">
    <property type="entry name" value="GDHRDH"/>
</dbReference>
<organism evidence="3 4">
    <name type="scientific">Exophiala mesophila</name>
    <name type="common">Black yeast-like fungus</name>
    <dbReference type="NCBI Taxonomy" id="212818"/>
    <lineage>
        <taxon>Eukaryota</taxon>
        <taxon>Fungi</taxon>
        <taxon>Dikarya</taxon>
        <taxon>Ascomycota</taxon>
        <taxon>Pezizomycotina</taxon>
        <taxon>Eurotiomycetes</taxon>
        <taxon>Chaetothyriomycetidae</taxon>
        <taxon>Chaetothyriales</taxon>
        <taxon>Herpotrichiellaceae</taxon>
        <taxon>Exophiala</taxon>
    </lineage>
</organism>
<dbReference type="GO" id="GO:0050664">
    <property type="term" value="F:oxidoreductase activity, acting on NAD(P)H, oxygen as acceptor"/>
    <property type="evidence" value="ECO:0007669"/>
    <property type="project" value="TreeGrafter"/>
</dbReference>
<evidence type="ECO:0000256" key="2">
    <source>
        <dbReference type="ARBA" id="ARBA00023002"/>
    </source>
</evidence>
<dbReference type="OrthoDB" id="4109642at2759"/>
<sequence length="260" mass="28012">MGLGPTEVVILTGAGNGIGLAITKGLLKSAKVAHIVAVDLQTRQLEILEKDSAGRLHILQGDVTQNKTNEHAVQLAVEKGGQINSIILNAAVVRPIGPLATLALDDWKKTFDVNFFSSIDLIQQALPELRKVNGNILMTTTRVCWSPTESWTCYASTKAVVNYFCSCLPLEEPQVRSIAISPGAVATENMAGITKDPGFSKNISQFLQDLELSGKLLSPDQPAAAFVKLVEDGVSEEFNGKSVNWDQVLGIGKTQTWRQS</sequence>
<dbReference type="RefSeq" id="XP_016222093.1">
    <property type="nucleotide sequence ID" value="XM_016372761.1"/>
</dbReference>
<dbReference type="SUPFAM" id="SSF51735">
    <property type="entry name" value="NAD(P)-binding Rossmann-fold domains"/>
    <property type="match status" value="1"/>
</dbReference>
<dbReference type="GO" id="GO:0016616">
    <property type="term" value="F:oxidoreductase activity, acting on the CH-OH group of donors, NAD or NADP as acceptor"/>
    <property type="evidence" value="ECO:0007669"/>
    <property type="project" value="UniProtKB-ARBA"/>
</dbReference>
<dbReference type="STRING" id="212818.A0A0D1Z930"/>
<accession>A0A0D1Z930</accession>
<gene>
    <name evidence="3" type="ORF">PV10_07816</name>
</gene>
<dbReference type="HOGENOM" id="CLU_010194_2_11_1"/>
<dbReference type="Gene3D" id="3.40.50.720">
    <property type="entry name" value="NAD(P)-binding Rossmann-like Domain"/>
    <property type="match status" value="1"/>
</dbReference>
<keyword evidence="2" id="KW-0560">Oxidoreductase</keyword>